<evidence type="ECO:0000256" key="6">
    <source>
        <dbReference type="ARBA" id="ARBA00022989"/>
    </source>
</evidence>
<dbReference type="InterPro" id="IPR043130">
    <property type="entry name" value="CDP-OH_PTrfase_TM_dom"/>
</dbReference>
<dbReference type="InterPro" id="IPR000462">
    <property type="entry name" value="CDP-OH_P_trans"/>
</dbReference>
<feature type="transmembrane region" description="Helical" evidence="11">
    <location>
        <begin position="97"/>
        <end position="116"/>
    </location>
</feature>
<reference evidence="12" key="1">
    <citation type="submission" date="2020-05" db="EMBL/GenBank/DDBJ databases">
        <authorList>
            <person name="Chiriac C."/>
            <person name="Salcher M."/>
            <person name="Ghai R."/>
            <person name="Kavagutti S V."/>
        </authorList>
    </citation>
    <scope>NUCLEOTIDE SEQUENCE</scope>
</reference>
<evidence type="ECO:0000256" key="3">
    <source>
        <dbReference type="ARBA" id="ARBA00022516"/>
    </source>
</evidence>
<evidence type="ECO:0000256" key="7">
    <source>
        <dbReference type="ARBA" id="ARBA00023098"/>
    </source>
</evidence>
<comment type="subcellular location">
    <subcellularLocation>
        <location evidence="1">Membrane</location>
        <topology evidence="1">Multi-pass membrane protein</topology>
    </subcellularLocation>
</comment>
<feature type="transmembrane region" description="Helical" evidence="11">
    <location>
        <begin position="128"/>
        <end position="144"/>
    </location>
</feature>
<protein>
    <submittedName>
        <fullName evidence="12">Unannotated protein</fullName>
    </submittedName>
</protein>
<comment type="similarity">
    <text evidence="2">Belongs to the CDP-alcohol phosphatidyltransferase class-I family.</text>
</comment>
<keyword evidence="6 11" id="KW-1133">Transmembrane helix</keyword>
<evidence type="ECO:0000256" key="11">
    <source>
        <dbReference type="SAM" id="Phobius"/>
    </source>
</evidence>
<evidence type="ECO:0000256" key="8">
    <source>
        <dbReference type="ARBA" id="ARBA00023136"/>
    </source>
</evidence>
<dbReference type="PANTHER" id="PTHR14269:SF52">
    <property type="entry name" value="PHOSPHATIDYLGLYCEROPHOSPHATE SYNTHASE-RELATED"/>
    <property type="match status" value="1"/>
</dbReference>
<dbReference type="InterPro" id="IPR048254">
    <property type="entry name" value="CDP_ALCOHOL_P_TRANSF_CS"/>
</dbReference>
<dbReference type="GO" id="GO:0046474">
    <property type="term" value="P:glycerophospholipid biosynthetic process"/>
    <property type="evidence" value="ECO:0007669"/>
    <property type="project" value="TreeGrafter"/>
</dbReference>
<keyword evidence="9" id="KW-0594">Phospholipid biosynthesis</keyword>
<evidence type="ECO:0000256" key="10">
    <source>
        <dbReference type="ARBA" id="ARBA00023264"/>
    </source>
</evidence>
<sequence length="194" mass="21621">MNIPKFVTPNLITLLRVAFVPVGAFTLFKNGGEDPMWQYISWTIFFILGLSDILDGKLARSRGAVTELGKFLDPVADKFMLGTAMISLSILERMPWWITAVILTREIAITILRLAVLKRGVIPANKGGKIKAMMQSFGVGFYVLPLSPSLFWFRDGFMYIAIILTILTGLYYVKSAFSPNPPQTPNAFKSPDSH</sequence>
<keyword evidence="4" id="KW-0808">Transferase</keyword>
<keyword evidence="3" id="KW-0444">Lipid biosynthesis</keyword>
<keyword evidence="7" id="KW-0443">Lipid metabolism</keyword>
<keyword evidence="8 11" id="KW-0472">Membrane</keyword>
<evidence type="ECO:0000313" key="12">
    <source>
        <dbReference type="EMBL" id="CAB4571393.1"/>
    </source>
</evidence>
<evidence type="ECO:0000256" key="2">
    <source>
        <dbReference type="ARBA" id="ARBA00010441"/>
    </source>
</evidence>
<evidence type="ECO:0000256" key="5">
    <source>
        <dbReference type="ARBA" id="ARBA00022692"/>
    </source>
</evidence>
<dbReference type="PIRSF" id="PIRSF000847">
    <property type="entry name" value="Phos_ph_gly_syn"/>
    <property type="match status" value="1"/>
</dbReference>
<dbReference type="InterPro" id="IPR004570">
    <property type="entry name" value="Phosphatidylglycerol_P_synth"/>
</dbReference>
<evidence type="ECO:0000256" key="9">
    <source>
        <dbReference type="ARBA" id="ARBA00023209"/>
    </source>
</evidence>
<proteinExistence type="inferred from homology"/>
<dbReference type="PANTHER" id="PTHR14269">
    <property type="entry name" value="CDP-DIACYLGLYCEROL--GLYCEROL-3-PHOSPHATE 3-PHOSPHATIDYLTRANSFERASE-RELATED"/>
    <property type="match status" value="1"/>
</dbReference>
<evidence type="ECO:0000256" key="4">
    <source>
        <dbReference type="ARBA" id="ARBA00022679"/>
    </source>
</evidence>
<name>A0A6J6EAR2_9ZZZZ</name>
<dbReference type="Gene3D" id="1.20.120.1760">
    <property type="match status" value="1"/>
</dbReference>
<keyword evidence="10" id="KW-1208">Phospholipid metabolism</keyword>
<accession>A0A6J6EAR2</accession>
<dbReference type="AlphaFoldDB" id="A0A6J6EAR2"/>
<dbReference type="InterPro" id="IPR050324">
    <property type="entry name" value="CDP-alcohol_PTase-I"/>
</dbReference>
<dbReference type="Pfam" id="PF01066">
    <property type="entry name" value="CDP-OH_P_transf"/>
    <property type="match status" value="1"/>
</dbReference>
<dbReference type="EMBL" id="CAEZTK010000059">
    <property type="protein sequence ID" value="CAB4571393.1"/>
    <property type="molecule type" value="Genomic_DNA"/>
</dbReference>
<dbReference type="GO" id="GO:0016020">
    <property type="term" value="C:membrane"/>
    <property type="evidence" value="ECO:0007669"/>
    <property type="project" value="UniProtKB-SubCell"/>
</dbReference>
<dbReference type="GO" id="GO:0008444">
    <property type="term" value="F:CDP-diacylglycerol-glycerol-3-phosphate 3-phosphatidyltransferase activity"/>
    <property type="evidence" value="ECO:0007669"/>
    <property type="project" value="InterPro"/>
</dbReference>
<gene>
    <name evidence="12" type="ORF">UFOPK1643_00798</name>
</gene>
<keyword evidence="5 11" id="KW-0812">Transmembrane</keyword>
<dbReference type="NCBIfam" id="TIGR00560">
    <property type="entry name" value="pgsA"/>
    <property type="match status" value="1"/>
</dbReference>
<dbReference type="PROSITE" id="PS00379">
    <property type="entry name" value="CDP_ALCOHOL_P_TRANSF"/>
    <property type="match status" value="1"/>
</dbReference>
<feature type="transmembrane region" description="Helical" evidence="11">
    <location>
        <begin position="156"/>
        <end position="173"/>
    </location>
</feature>
<evidence type="ECO:0000256" key="1">
    <source>
        <dbReference type="ARBA" id="ARBA00004141"/>
    </source>
</evidence>
<organism evidence="12">
    <name type="scientific">freshwater metagenome</name>
    <dbReference type="NCBI Taxonomy" id="449393"/>
    <lineage>
        <taxon>unclassified sequences</taxon>
        <taxon>metagenomes</taxon>
        <taxon>ecological metagenomes</taxon>
    </lineage>
</organism>